<evidence type="ECO:0000313" key="2">
    <source>
        <dbReference type="EMBL" id="GMF35923.1"/>
    </source>
</evidence>
<dbReference type="Proteomes" id="UP001165121">
    <property type="component" value="Unassembled WGS sequence"/>
</dbReference>
<keyword evidence="3" id="KW-1185">Reference proteome</keyword>
<comment type="caution">
    <text evidence="2">The sequence shown here is derived from an EMBL/GenBank/DDBJ whole genome shotgun (WGS) entry which is preliminary data.</text>
</comment>
<sequence>MTQSSERNRARLQLIEQKLLKRCSQAKEDVNVIRMACVSERAQIESLRDNVCLNELPKLLTLLENRQARFDIQRQQLEIQTKSQAEDLQSQVEQLQMSRQDVEQRVLRLQEKNHQDQLKYRKLQQRAVLHALTARKCKEFQRRTFSAWKELHLRSLVGQVTHTAMVFQSQKPHTFTIDSFRPSCTRYVHQQPCPATAAGRPPSMVLDLLQPEVPKFDDCLRSSACPVTPIDSMWRKWRRVDGGIASRGHRPRPPPNLPS</sequence>
<proteinExistence type="predicted"/>
<name>A0A9W7CP72_9STRA</name>
<evidence type="ECO:0000313" key="3">
    <source>
        <dbReference type="Proteomes" id="UP001165121"/>
    </source>
</evidence>
<protein>
    <submittedName>
        <fullName evidence="2">Unnamed protein product</fullName>
    </submittedName>
</protein>
<gene>
    <name evidence="2" type="ORF">Pfra01_000964500</name>
</gene>
<dbReference type="OrthoDB" id="123663at2759"/>
<dbReference type="AlphaFoldDB" id="A0A9W7CP72"/>
<accession>A0A9W7CP72</accession>
<evidence type="ECO:0000256" key="1">
    <source>
        <dbReference type="SAM" id="Coils"/>
    </source>
</evidence>
<organism evidence="2 3">
    <name type="scientific">Phytophthora fragariaefolia</name>
    <dbReference type="NCBI Taxonomy" id="1490495"/>
    <lineage>
        <taxon>Eukaryota</taxon>
        <taxon>Sar</taxon>
        <taxon>Stramenopiles</taxon>
        <taxon>Oomycota</taxon>
        <taxon>Peronosporomycetes</taxon>
        <taxon>Peronosporales</taxon>
        <taxon>Peronosporaceae</taxon>
        <taxon>Phytophthora</taxon>
    </lineage>
</organism>
<keyword evidence="1" id="KW-0175">Coiled coil</keyword>
<feature type="coiled-coil region" evidence="1">
    <location>
        <begin position="85"/>
        <end position="126"/>
    </location>
</feature>
<dbReference type="EMBL" id="BSXT01000902">
    <property type="protein sequence ID" value="GMF35923.1"/>
    <property type="molecule type" value="Genomic_DNA"/>
</dbReference>
<reference evidence="2" key="1">
    <citation type="submission" date="2023-04" db="EMBL/GenBank/DDBJ databases">
        <title>Phytophthora fragariaefolia NBRC 109709.</title>
        <authorList>
            <person name="Ichikawa N."/>
            <person name="Sato H."/>
            <person name="Tonouchi N."/>
        </authorList>
    </citation>
    <scope>NUCLEOTIDE SEQUENCE</scope>
    <source>
        <strain evidence="2">NBRC 109709</strain>
    </source>
</reference>